<keyword evidence="5" id="KW-1185">Reference proteome</keyword>
<dbReference type="PANTHER" id="PTHR44103">
    <property type="entry name" value="PROPROTEIN CONVERTASE P"/>
    <property type="match status" value="1"/>
</dbReference>
<dbReference type="Pfam" id="PF13517">
    <property type="entry name" value="FG-GAP_3"/>
    <property type="match status" value="1"/>
</dbReference>
<protein>
    <submittedName>
        <fullName evidence="4">Uncharacterized protein</fullName>
    </submittedName>
</protein>
<dbReference type="InterPro" id="IPR028994">
    <property type="entry name" value="Integrin_alpha_N"/>
</dbReference>
<dbReference type="EMBL" id="JAQMWT010000081">
    <property type="protein sequence ID" value="KAJ8611194.1"/>
    <property type="molecule type" value="Genomic_DNA"/>
</dbReference>
<sequence>MRRPFPWLIVTSAGCELGSRTPIAALDGAKQDVRAVDMDADGDVDVIVSFDGKIAWFEQPGWVRHDVGVGSVFATGDLDGDGRAEVIAAADDGVVVVYANASEYESLLNGGNASDVEVYDVDGDGDLDILVVGDDEVVIYAGPRWNVSTFVIRVPGAVAVAAYDFNGDNTAELVIAAGTTVFFYENGELEVLSEDLLDARAVDANGVAAVASTKDDTVGYAQYPFENLVRVTETAHGVRAVAAADLDGDADVDLISACFDDATVRKHSFCRDDLVFETTIVDADATGAEAVAIADINGDGVLDVVAALETHLVYYLNLDCGTASMANASKNSKSNTSASITTIVVFVIVAIFAFFAAALFLWTTRPAIRHRVELSLRRLRGDKLAAPRAPPTEDRDDGAVASTS</sequence>
<feature type="transmembrane region" description="Helical" evidence="3">
    <location>
        <begin position="340"/>
        <end position="362"/>
    </location>
</feature>
<organism evidence="4 5">
    <name type="scientific">Chrysophaeum taylorii</name>
    <dbReference type="NCBI Taxonomy" id="2483200"/>
    <lineage>
        <taxon>Eukaryota</taxon>
        <taxon>Sar</taxon>
        <taxon>Stramenopiles</taxon>
        <taxon>Ochrophyta</taxon>
        <taxon>Pelagophyceae</taxon>
        <taxon>Pelagomonadales</taxon>
        <taxon>Pelagomonadaceae</taxon>
        <taxon>Chrysophaeum</taxon>
    </lineage>
</organism>
<dbReference type="Proteomes" id="UP001230188">
    <property type="component" value="Unassembled WGS sequence"/>
</dbReference>
<feature type="region of interest" description="Disordered" evidence="2">
    <location>
        <begin position="385"/>
        <end position="404"/>
    </location>
</feature>
<keyword evidence="3" id="KW-1133">Transmembrane helix</keyword>
<dbReference type="PROSITE" id="PS51257">
    <property type="entry name" value="PROKAR_LIPOPROTEIN"/>
    <property type="match status" value="1"/>
</dbReference>
<dbReference type="PANTHER" id="PTHR44103:SF1">
    <property type="entry name" value="PROPROTEIN CONVERTASE P"/>
    <property type="match status" value="1"/>
</dbReference>
<dbReference type="InterPro" id="IPR013517">
    <property type="entry name" value="FG-GAP"/>
</dbReference>
<gene>
    <name evidence="4" type="ORF">CTAYLR_003597</name>
</gene>
<accession>A0AAD7XT45</accession>
<keyword evidence="1" id="KW-0732">Signal</keyword>
<evidence type="ECO:0000256" key="3">
    <source>
        <dbReference type="SAM" id="Phobius"/>
    </source>
</evidence>
<name>A0AAD7XT45_9STRA</name>
<evidence type="ECO:0000313" key="5">
    <source>
        <dbReference type="Proteomes" id="UP001230188"/>
    </source>
</evidence>
<comment type="caution">
    <text evidence="4">The sequence shown here is derived from an EMBL/GenBank/DDBJ whole genome shotgun (WGS) entry which is preliminary data.</text>
</comment>
<evidence type="ECO:0000313" key="4">
    <source>
        <dbReference type="EMBL" id="KAJ8611194.1"/>
    </source>
</evidence>
<dbReference type="SUPFAM" id="SSF69318">
    <property type="entry name" value="Integrin alpha N-terminal domain"/>
    <property type="match status" value="1"/>
</dbReference>
<proteinExistence type="predicted"/>
<evidence type="ECO:0000256" key="2">
    <source>
        <dbReference type="SAM" id="MobiDB-lite"/>
    </source>
</evidence>
<keyword evidence="3" id="KW-0472">Membrane</keyword>
<dbReference type="AlphaFoldDB" id="A0AAD7XT45"/>
<reference evidence="4" key="1">
    <citation type="submission" date="2023-01" db="EMBL/GenBank/DDBJ databases">
        <title>Metagenome sequencing of chrysophaentin producing Chrysophaeum taylorii.</title>
        <authorList>
            <person name="Davison J."/>
            <person name="Bewley C."/>
        </authorList>
    </citation>
    <scope>NUCLEOTIDE SEQUENCE</scope>
    <source>
        <strain evidence="4">NIES-1699</strain>
    </source>
</reference>
<evidence type="ECO:0000256" key="1">
    <source>
        <dbReference type="ARBA" id="ARBA00022729"/>
    </source>
</evidence>
<keyword evidence="3" id="KW-0812">Transmembrane</keyword>